<reference evidence="8" key="1">
    <citation type="submission" date="2016-10" db="EMBL/GenBank/DDBJ databases">
        <authorList>
            <person name="Benchimol M."/>
            <person name="Almeida L.G."/>
            <person name="Vasconcelos A.T."/>
            <person name="Perreira-Neves A."/>
            <person name="Rosa I.A."/>
            <person name="Tasca T."/>
            <person name="Bogo M.R."/>
            <person name="de Souza W."/>
        </authorList>
    </citation>
    <scope>NUCLEOTIDE SEQUENCE [LARGE SCALE GENOMIC DNA]</scope>
    <source>
        <strain evidence="8">K</strain>
    </source>
</reference>
<keyword evidence="3 4" id="KW-0505">Motor protein</keyword>
<dbReference type="Gene3D" id="3.40.850.10">
    <property type="entry name" value="Kinesin motor domain"/>
    <property type="match status" value="1"/>
</dbReference>
<dbReference type="GO" id="GO:0003777">
    <property type="term" value="F:microtubule motor activity"/>
    <property type="evidence" value="ECO:0007669"/>
    <property type="project" value="InterPro"/>
</dbReference>
<evidence type="ECO:0000256" key="2">
    <source>
        <dbReference type="ARBA" id="ARBA00023054"/>
    </source>
</evidence>
<feature type="region of interest" description="Disordered" evidence="6">
    <location>
        <begin position="1"/>
        <end position="62"/>
    </location>
</feature>
<dbReference type="EMBL" id="MLAK01000894">
    <property type="protein sequence ID" value="OHT01775.1"/>
    <property type="molecule type" value="Genomic_DNA"/>
</dbReference>
<evidence type="ECO:0000256" key="5">
    <source>
        <dbReference type="SAM" id="Coils"/>
    </source>
</evidence>
<gene>
    <name evidence="8" type="ORF">TRFO_31246</name>
</gene>
<feature type="region of interest" description="Disordered" evidence="6">
    <location>
        <begin position="578"/>
        <end position="608"/>
    </location>
</feature>
<evidence type="ECO:0000256" key="6">
    <source>
        <dbReference type="SAM" id="MobiDB-lite"/>
    </source>
</evidence>
<accession>A0A1J4JRK9</accession>
<dbReference type="GeneID" id="94842524"/>
<dbReference type="GO" id="GO:0005524">
    <property type="term" value="F:ATP binding"/>
    <property type="evidence" value="ECO:0007669"/>
    <property type="project" value="UniProtKB-UniRule"/>
</dbReference>
<organism evidence="8 9">
    <name type="scientific">Tritrichomonas foetus</name>
    <dbReference type="NCBI Taxonomy" id="1144522"/>
    <lineage>
        <taxon>Eukaryota</taxon>
        <taxon>Metamonada</taxon>
        <taxon>Parabasalia</taxon>
        <taxon>Tritrichomonadida</taxon>
        <taxon>Tritrichomonadidae</taxon>
        <taxon>Tritrichomonas</taxon>
    </lineage>
</organism>
<dbReference type="InterPro" id="IPR036961">
    <property type="entry name" value="Kinesin_motor_dom_sf"/>
</dbReference>
<feature type="compositionally biased region" description="Basic and acidic residues" evidence="6">
    <location>
        <begin position="587"/>
        <end position="598"/>
    </location>
</feature>
<feature type="domain" description="Kinesin motor" evidence="7">
    <location>
        <begin position="71"/>
        <end position="398"/>
    </location>
</feature>
<dbReference type="AlphaFoldDB" id="A0A1J4JRK9"/>
<dbReference type="GO" id="GO:0005874">
    <property type="term" value="C:microtubule"/>
    <property type="evidence" value="ECO:0007669"/>
    <property type="project" value="UniProtKB-KW"/>
</dbReference>
<evidence type="ECO:0000256" key="3">
    <source>
        <dbReference type="ARBA" id="ARBA00023175"/>
    </source>
</evidence>
<dbReference type="SUPFAM" id="SSF52540">
    <property type="entry name" value="P-loop containing nucleoside triphosphate hydrolases"/>
    <property type="match status" value="1"/>
</dbReference>
<keyword evidence="4" id="KW-0547">Nucleotide-binding</keyword>
<feature type="compositionally biased region" description="Polar residues" evidence="6">
    <location>
        <begin position="1"/>
        <end position="24"/>
    </location>
</feature>
<evidence type="ECO:0000313" key="9">
    <source>
        <dbReference type="Proteomes" id="UP000179807"/>
    </source>
</evidence>
<dbReference type="InterPro" id="IPR027640">
    <property type="entry name" value="Kinesin-like_fam"/>
</dbReference>
<proteinExistence type="inferred from homology"/>
<sequence length="608" mass="69075">MYVYNSMNSTSSRALQPKNPSTPRGSDPLNLKPLVKKNVRRSVTPNPKKSLSKSDFIDSNKDDDMYNNEDRIKVYLRMRPLLQAEESIDYKIQNDTISIRPPSISASSFCMDKSFSFRQIFDESSSQDDIFDTVAHPLLPDFIKGNDVLIFCYGSTNAGKTFTVSGSQDNPGLLQRSLNYIVSKIHEQHENHSMQLYASFFEIYNERIFDLLDIKKNTVATLKLGFNKYGETQVKGATEILVSNFDDVKSVIAKAEAGRHRGCTELNCDSSRSHTIFQLKLKKKNFSSIFSVVDLAGSERLSTMNSTIGSFKEACNINKSMLVLGKCIRKLKEQSFSNGNKINQIPYRESKLTHLFKSFFEPVCRPSKAAMVINISPAIVQADDTIFSLQFAAEASQCSIRQVERPAQVIDDESDADSIEVIEARIEARIREEMEAFLEKKENEYKERLRRINSTCNSISDFEGSYMNQSFISRGSFFSESSQMNEIDNELMDLRHKNAGIANDIALLLSSIQYNKEEILKVQAQNKQLLRKNTLMKASLEEIENKNSQIESQIIREFGSQSTRSLMPKLHQYSYHSSTPTVSIMSKPKEQENIEKVSRRVQLAPSNQ</sequence>
<feature type="coiled-coil region" evidence="5">
    <location>
        <begin position="526"/>
        <end position="553"/>
    </location>
</feature>
<dbReference type="GO" id="GO:0007018">
    <property type="term" value="P:microtubule-based movement"/>
    <property type="evidence" value="ECO:0007669"/>
    <property type="project" value="InterPro"/>
</dbReference>
<keyword evidence="4" id="KW-0067">ATP-binding</keyword>
<dbReference type="OrthoDB" id="123929at2759"/>
<dbReference type="Proteomes" id="UP000179807">
    <property type="component" value="Unassembled WGS sequence"/>
</dbReference>
<dbReference type="PRINTS" id="PR00380">
    <property type="entry name" value="KINESINHEAVY"/>
</dbReference>
<name>A0A1J4JRK9_9EUKA</name>
<comment type="similarity">
    <text evidence="4">Belongs to the TRAFAC class myosin-kinesin ATPase superfamily. Kinesin family.</text>
</comment>
<dbReference type="PANTHER" id="PTHR47968:SF36">
    <property type="entry name" value="KINESIN HEAVY CHAIN ISOFORM X1"/>
    <property type="match status" value="1"/>
</dbReference>
<dbReference type="VEuPathDB" id="TrichDB:TRFO_31246"/>
<dbReference type="SMART" id="SM00129">
    <property type="entry name" value="KISc"/>
    <property type="match status" value="1"/>
</dbReference>
<evidence type="ECO:0000259" key="7">
    <source>
        <dbReference type="PROSITE" id="PS50067"/>
    </source>
</evidence>
<evidence type="ECO:0000256" key="4">
    <source>
        <dbReference type="PROSITE-ProRule" id="PRU00283"/>
    </source>
</evidence>
<dbReference type="InterPro" id="IPR001752">
    <property type="entry name" value="Kinesin_motor_dom"/>
</dbReference>
<dbReference type="PANTHER" id="PTHR47968">
    <property type="entry name" value="CENTROMERE PROTEIN E"/>
    <property type="match status" value="1"/>
</dbReference>
<evidence type="ECO:0000256" key="1">
    <source>
        <dbReference type="ARBA" id="ARBA00022701"/>
    </source>
</evidence>
<dbReference type="Pfam" id="PF00225">
    <property type="entry name" value="Kinesin"/>
    <property type="match status" value="1"/>
</dbReference>
<evidence type="ECO:0000313" key="8">
    <source>
        <dbReference type="EMBL" id="OHT01775.1"/>
    </source>
</evidence>
<keyword evidence="1" id="KW-0493">Microtubule</keyword>
<keyword evidence="9" id="KW-1185">Reference proteome</keyword>
<comment type="caution">
    <text evidence="8">The sequence shown here is derived from an EMBL/GenBank/DDBJ whole genome shotgun (WGS) entry which is preliminary data.</text>
</comment>
<dbReference type="PROSITE" id="PS50067">
    <property type="entry name" value="KINESIN_MOTOR_2"/>
    <property type="match status" value="1"/>
</dbReference>
<dbReference type="GO" id="GO:0008017">
    <property type="term" value="F:microtubule binding"/>
    <property type="evidence" value="ECO:0007669"/>
    <property type="project" value="InterPro"/>
</dbReference>
<protein>
    <submittedName>
        <fullName evidence="8">Kinesin motor domain containing protein</fullName>
    </submittedName>
</protein>
<dbReference type="RefSeq" id="XP_068354911.1">
    <property type="nucleotide sequence ID" value="XM_068507820.1"/>
</dbReference>
<keyword evidence="2 5" id="KW-0175">Coiled coil</keyword>
<feature type="binding site" evidence="4">
    <location>
        <begin position="154"/>
        <end position="161"/>
    </location>
    <ligand>
        <name>ATP</name>
        <dbReference type="ChEBI" id="CHEBI:30616"/>
    </ligand>
</feature>
<dbReference type="InterPro" id="IPR027417">
    <property type="entry name" value="P-loop_NTPase"/>
</dbReference>